<dbReference type="InterPro" id="IPR047088">
    <property type="entry name" value="ORC5_C"/>
</dbReference>
<dbReference type="PANTHER" id="PTHR12705">
    <property type="entry name" value="ORIGIN RECOGNITION COMPLEX SUBUNIT 5"/>
    <property type="match status" value="1"/>
</dbReference>
<organism evidence="2 3">
    <name type="scientific">Stylonychia lemnae</name>
    <name type="common">Ciliate</name>
    <dbReference type="NCBI Taxonomy" id="5949"/>
    <lineage>
        <taxon>Eukaryota</taxon>
        <taxon>Sar</taxon>
        <taxon>Alveolata</taxon>
        <taxon>Ciliophora</taxon>
        <taxon>Intramacronucleata</taxon>
        <taxon>Spirotrichea</taxon>
        <taxon>Stichotrichia</taxon>
        <taxon>Sporadotrichida</taxon>
        <taxon>Oxytrichidae</taxon>
        <taxon>Stylonychinae</taxon>
        <taxon>Stylonychia</taxon>
    </lineage>
</organism>
<dbReference type="InterPro" id="IPR020796">
    <property type="entry name" value="ORC5"/>
</dbReference>
<keyword evidence="3" id="KW-1185">Reference proteome</keyword>
<protein>
    <recommendedName>
        <fullName evidence="1">Origin recognition complex subunit 5 C-terminal domain-containing protein</fullName>
    </recommendedName>
</protein>
<evidence type="ECO:0000259" key="1">
    <source>
        <dbReference type="Pfam" id="PF14630"/>
    </source>
</evidence>
<dbReference type="GO" id="GO:0005664">
    <property type="term" value="C:nuclear origin of replication recognition complex"/>
    <property type="evidence" value="ECO:0007669"/>
    <property type="project" value="TreeGrafter"/>
</dbReference>
<proteinExistence type="predicted"/>
<evidence type="ECO:0000313" key="3">
    <source>
        <dbReference type="Proteomes" id="UP000039865"/>
    </source>
</evidence>
<gene>
    <name evidence="2" type="primary">Contig13953.g14888</name>
    <name evidence="2" type="ORF">STYLEM_11285</name>
</gene>
<evidence type="ECO:0000313" key="2">
    <source>
        <dbReference type="EMBL" id="CDW82255.1"/>
    </source>
</evidence>
<reference evidence="2 3" key="1">
    <citation type="submission" date="2014-06" db="EMBL/GenBank/DDBJ databases">
        <authorList>
            <person name="Swart Estienne"/>
        </authorList>
    </citation>
    <scope>NUCLEOTIDE SEQUENCE [LARGE SCALE GENOMIC DNA]</scope>
    <source>
        <strain evidence="2 3">130c</strain>
    </source>
</reference>
<dbReference type="Proteomes" id="UP000039865">
    <property type="component" value="Unassembled WGS sequence"/>
</dbReference>
<name>A0A078AIW3_STYLE</name>
<feature type="domain" description="Origin recognition complex subunit 5 C-terminal" evidence="1">
    <location>
        <begin position="205"/>
        <end position="356"/>
    </location>
</feature>
<dbReference type="GO" id="GO:0006270">
    <property type="term" value="P:DNA replication initiation"/>
    <property type="evidence" value="ECO:0007669"/>
    <property type="project" value="TreeGrafter"/>
</dbReference>
<dbReference type="InParanoid" id="A0A078AIW3"/>
<dbReference type="AlphaFoldDB" id="A0A078AIW3"/>
<dbReference type="GO" id="GO:0003688">
    <property type="term" value="F:DNA replication origin binding"/>
    <property type="evidence" value="ECO:0007669"/>
    <property type="project" value="TreeGrafter"/>
</dbReference>
<sequence length="366" mass="42602">MPQCFSLIVINNSLVQEIEMLKDQQGIFEEYMFTAFFFQPLSDQQIQKIVLERMRKQHGHEFYLEVAFGKMFDQLFQEIKSYTNNLNEYEYFFKLLYPKYTEKISLAPSDEDKLLMLSRPLSNRAFLESVKVVMSSLFMHLDKLEDIQNELNQEDEQRFQKDVEMNKNSTMHTQIIVGQQLLQQKVFDCKQINQLENFKKNINFSFMQSMCLIAAYLAGKNKEYLDQRMFGRGSNAKLRRIGPGKTEAKNQPNQMLLGKTKKFQYERFASIIDYLLSLDVHECNEVKSNIGRSIDFTACINSMVDEGLLKKSSIKKSASGGGDGGDELVTVAFKCNFDKNFIQDVAQKIDFPLEDYDYEDSKQQCS</sequence>
<dbReference type="EMBL" id="CCKQ01010726">
    <property type="protein sequence ID" value="CDW82255.1"/>
    <property type="molecule type" value="Genomic_DNA"/>
</dbReference>
<dbReference type="PANTHER" id="PTHR12705:SF0">
    <property type="entry name" value="ORIGIN RECOGNITION COMPLEX SUBUNIT 5"/>
    <property type="match status" value="1"/>
</dbReference>
<dbReference type="Pfam" id="PF14630">
    <property type="entry name" value="ORC5_C"/>
    <property type="match status" value="1"/>
</dbReference>
<accession>A0A078AIW3</accession>